<keyword evidence="4" id="KW-1185">Reference proteome</keyword>
<dbReference type="EMBL" id="AZNF01000003">
    <property type="protein sequence ID" value="KID68047.1"/>
    <property type="molecule type" value="Genomic_DNA"/>
</dbReference>
<protein>
    <recommendedName>
        <fullName evidence="5">Vacuolar H+/Ca2+ exchanger</fullName>
    </recommendedName>
</protein>
<reference evidence="3 4" key="1">
    <citation type="journal article" date="2014" name="Proc. Natl. Acad. Sci. U.S.A.">
        <title>Trajectory and genomic determinants of fungal-pathogen speciation and host adaptation.</title>
        <authorList>
            <person name="Hu X."/>
            <person name="Xiao G."/>
            <person name="Zheng P."/>
            <person name="Shang Y."/>
            <person name="Su Y."/>
            <person name="Zhang X."/>
            <person name="Liu X."/>
            <person name="Zhan S."/>
            <person name="St Leger R.J."/>
            <person name="Wang C."/>
        </authorList>
    </citation>
    <scope>NUCLEOTIDE SEQUENCE [LARGE SCALE GENOMIC DNA]</scope>
    <source>
        <strain evidence="3 4">ARSEF 549</strain>
    </source>
</reference>
<dbReference type="VEuPathDB" id="FungiDB:MAN_02903"/>
<gene>
    <name evidence="3" type="ORF">MAN_02903</name>
</gene>
<feature type="non-terminal residue" evidence="3">
    <location>
        <position position="1"/>
    </location>
</feature>
<name>A0A0B4FJP0_METAF</name>
<evidence type="ECO:0000256" key="2">
    <source>
        <dbReference type="SAM" id="MobiDB-lite"/>
    </source>
</evidence>
<evidence type="ECO:0000256" key="1">
    <source>
        <dbReference type="SAM" id="Coils"/>
    </source>
</evidence>
<feature type="region of interest" description="Disordered" evidence="2">
    <location>
        <begin position="359"/>
        <end position="393"/>
    </location>
</feature>
<dbReference type="OrthoDB" id="5314201at2759"/>
<organism evidence="3 4">
    <name type="scientific">Metarhizium anisopliae (strain ARSEF 549)</name>
    <dbReference type="NCBI Taxonomy" id="3151832"/>
    <lineage>
        <taxon>Eukaryota</taxon>
        <taxon>Fungi</taxon>
        <taxon>Dikarya</taxon>
        <taxon>Ascomycota</taxon>
        <taxon>Pezizomycotina</taxon>
        <taxon>Sordariomycetes</taxon>
        <taxon>Hypocreomycetidae</taxon>
        <taxon>Hypocreales</taxon>
        <taxon>Clavicipitaceae</taxon>
        <taxon>Metarhizium</taxon>
    </lineage>
</organism>
<evidence type="ECO:0008006" key="5">
    <source>
        <dbReference type="Google" id="ProtNLM"/>
    </source>
</evidence>
<comment type="caution">
    <text evidence="3">The sequence shown here is derived from an EMBL/GenBank/DDBJ whole genome shotgun (WGS) entry which is preliminary data.</text>
</comment>
<keyword evidence="1" id="KW-0175">Coiled coil</keyword>
<proteinExistence type="predicted"/>
<evidence type="ECO:0000313" key="4">
    <source>
        <dbReference type="Proteomes" id="UP000031186"/>
    </source>
</evidence>
<feature type="coiled-coil region" evidence="1">
    <location>
        <begin position="131"/>
        <end position="163"/>
    </location>
</feature>
<sequence>MNTEQGKRAESLLLKSSRTYGIQTRKDDVQAAINHPHHGALFAEWALTHLTSDTLLTADELDVYMALDRNDRVDQLADLQDLSEVPAVTEDELTAAVEELKRCTESISKQTETLRQQQDALARMVKTQAENTTRREQLERVQRKKRELERDQLTKEVERMSQEITLRVTELNQHGPALNDSIATLLQSDDKLLSSLQKLGWELDQHDLGETQDIEKLRETCMRLIKATVETVRTKLDTIYLETLVTAERSGTAKPATNEQVKSLQDEIESLYSEILPVAQMSIDQQYLEPALKTLSMRNSQSIGKTTTSLTYINECLTYLVDCMDRLHAHVKSHKSHQAATAAIGAAAKAEIAAVIPPKKPRQAIPPSPVRTRSNASEVRRRRRSSGAQEESPIETLLQHLAVTLPPDCIKPQDQIGFLESVLAERTRKGNDVAKGAQEGFEMAARAHVEDARQAIQLVRDSLLAESSFGDVKLVDPDMDSSISVLAQEVNKAKERLRSLQGQSIVARSEKRDEFIQRWGS</sequence>
<dbReference type="AlphaFoldDB" id="A0A0B4FJP0"/>
<dbReference type="HOGENOM" id="CLU_027731_0_0_1"/>
<evidence type="ECO:0000313" key="3">
    <source>
        <dbReference type="EMBL" id="KID68047.1"/>
    </source>
</evidence>
<dbReference type="Proteomes" id="UP000031186">
    <property type="component" value="Unassembled WGS sequence"/>
</dbReference>
<accession>A0A0B4FJP0</accession>